<sequence length="85" mass="9866">MSAVGRFLAAWDVVLEKTGMAHRQYCCGRIEQIGKCLVIRRPGRFEPRVRKKRGSNYNLMMQPHEELRARSAKGDNSFENKSLRK</sequence>
<dbReference type="Proteomes" id="UP000536179">
    <property type="component" value="Unassembled WGS sequence"/>
</dbReference>
<keyword evidence="3" id="KW-1185">Reference proteome</keyword>
<evidence type="ECO:0000313" key="3">
    <source>
        <dbReference type="Proteomes" id="UP000536179"/>
    </source>
</evidence>
<reference evidence="2 3" key="1">
    <citation type="submission" date="2020-08" db="EMBL/GenBank/DDBJ databases">
        <title>Genomic Encyclopedia of Type Strains, Phase III (KMG-III): the genomes of soil and plant-associated and newly described type strains.</title>
        <authorList>
            <person name="Whitman W."/>
        </authorList>
    </citation>
    <scope>NUCLEOTIDE SEQUENCE [LARGE SCALE GENOMIC DNA]</scope>
    <source>
        <strain evidence="2 3">CECT 8075</strain>
    </source>
</reference>
<dbReference type="RefSeq" id="WP_184308803.1">
    <property type="nucleotide sequence ID" value="NZ_JACHXU010000028.1"/>
</dbReference>
<proteinExistence type="predicted"/>
<feature type="compositionally biased region" description="Basic and acidic residues" evidence="1">
    <location>
        <begin position="63"/>
        <end position="85"/>
    </location>
</feature>
<dbReference type="EMBL" id="JACHXU010000028">
    <property type="protein sequence ID" value="MBB3209864.1"/>
    <property type="molecule type" value="Genomic_DNA"/>
</dbReference>
<gene>
    <name evidence="2" type="ORF">FHS27_005709</name>
</gene>
<accession>A0A7W5E476</accession>
<comment type="caution">
    <text evidence="2">The sequence shown here is derived from an EMBL/GenBank/DDBJ whole genome shotgun (WGS) entry which is preliminary data.</text>
</comment>
<evidence type="ECO:0000256" key="1">
    <source>
        <dbReference type="SAM" id="MobiDB-lite"/>
    </source>
</evidence>
<evidence type="ECO:0000313" key="2">
    <source>
        <dbReference type="EMBL" id="MBB3209864.1"/>
    </source>
</evidence>
<protein>
    <submittedName>
        <fullName evidence="2">Uncharacterized protein</fullName>
    </submittedName>
</protein>
<organism evidence="2 3">
    <name type="scientific">Aporhodopirellula rubra</name>
    <dbReference type="NCBI Taxonomy" id="980271"/>
    <lineage>
        <taxon>Bacteria</taxon>
        <taxon>Pseudomonadati</taxon>
        <taxon>Planctomycetota</taxon>
        <taxon>Planctomycetia</taxon>
        <taxon>Pirellulales</taxon>
        <taxon>Pirellulaceae</taxon>
        <taxon>Aporhodopirellula</taxon>
    </lineage>
</organism>
<feature type="region of interest" description="Disordered" evidence="1">
    <location>
        <begin position="54"/>
        <end position="85"/>
    </location>
</feature>
<name>A0A7W5E476_9BACT</name>
<dbReference type="AlphaFoldDB" id="A0A7W5E476"/>